<name>A0A935TDR9_9PROT</name>
<evidence type="ECO:0000313" key="3">
    <source>
        <dbReference type="Proteomes" id="UP000706151"/>
    </source>
</evidence>
<accession>A0A935TDR9</accession>
<evidence type="ECO:0000256" key="1">
    <source>
        <dbReference type="ARBA" id="ARBA00007189"/>
    </source>
</evidence>
<gene>
    <name evidence="2" type="ORF">IPK02_17240</name>
</gene>
<dbReference type="AlphaFoldDB" id="A0A935TDR9"/>
<organism evidence="2 3">
    <name type="scientific">Candidatus Accumulibacter affinis</name>
    <dbReference type="NCBI Taxonomy" id="2954384"/>
    <lineage>
        <taxon>Bacteria</taxon>
        <taxon>Pseudomonadati</taxon>
        <taxon>Pseudomonadota</taxon>
        <taxon>Betaproteobacteria</taxon>
        <taxon>Candidatus Accumulibacter</taxon>
    </lineage>
</organism>
<protein>
    <submittedName>
        <fullName evidence="2">DUF2325 domain-containing protein</fullName>
    </submittedName>
</protein>
<reference evidence="2 3" key="1">
    <citation type="submission" date="2020-10" db="EMBL/GenBank/DDBJ databases">
        <title>Connecting structure to function with the recovery of over 1000 high-quality activated sludge metagenome-assembled genomes encoding full-length rRNA genes using long-read sequencing.</title>
        <authorList>
            <person name="Singleton C.M."/>
            <person name="Petriglieri F."/>
            <person name="Kristensen J.M."/>
            <person name="Kirkegaard R.H."/>
            <person name="Michaelsen T.Y."/>
            <person name="Andersen M.H."/>
            <person name="Karst S.M."/>
            <person name="Dueholm M.S."/>
            <person name="Nielsen P.H."/>
            <person name="Albertsen M."/>
        </authorList>
    </citation>
    <scope>NUCLEOTIDE SEQUENCE [LARGE SCALE GENOMIC DNA]</scope>
    <source>
        <strain evidence="2">Fred_18-Q3-R57-64_BAT3C.720</strain>
    </source>
</reference>
<dbReference type="InterPro" id="IPR016772">
    <property type="entry name" value="UCP020408"/>
</dbReference>
<dbReference type="EMBL" id="JADJOT010000010">
    <property type="protein sequence ID" value="MBK7955548.1"/>
    <property type="molecule type" value="Genomic_DNA"/>
</dbReference>
<dbReference type="Pfam" id="PF10087">
    <property type="entry name" value="DUF2325"/>
    <property type="match status" value="1"/>
</dbReference>
<comment type="similarity">
    <text evidence="1">Belongs to the UPF0751 family.</text>
</comment>
<evidence type="ECO:0000313" key="2">
    <source>
        <dbReference type="EMBL" id="MBK7955548.1"/>
    </source>
</evidence>
<dbReference type="Proteomes" id="UP000706151">
    <property type="component" value="Unassembled WGS sequence"/>
</dbReference>
<proteinExistence type="inferred from homology"/>
<sequence>MAALIVGGDHVAVYTKYLQEIGYPTIRHWNGRRNSECHRQIPADTSLVVILIDQVSHGLAKKARRSAMEMCVPIVFSGRGVGQLGEAMASLQT</sequence>
<comment type="caution">
    <text evidence="2">The sequence shown here is derived from an EMBL/GenBank/DDBJ whole genome shotgun (WGS) entry which is preliminary data.</text>
</comment>